<comment type="caution">
    <text evidence="1">The sequence shown here is derived from an EMBL/GenBank/DDBJ whole genome shotgun (WGS) entry which is preliminary data.</text>
</comment>
<accession>A0A8J3RQ90</accession>
<dbReference type="AlphaFoldDB" id="A0A8J3RQ90"/>
<gene>
    <name evidence="1" type="ORF">Plo01_73350</name>
</gene>
<evidence type="ECO:0000313" key="2">
    <source>
        <dbReference type="Proteomes" id="UP000616724"/>
    </source>
</evidence>
<keyword evidence="2" id="KW-1185">Reference proteome</keyword>
<organism evidence="1 2">
    <name type="scientific">Planobispora longispora</name>
    <dbReference type="NCBI Taxonomy" id="28887"/>
    <lineage>
        <taxon>Bacteria</taxon>
        <taxon>Bacillati</taxon>
        <taxon>Actinomycetota</taxon>
        <taxon>Actinomycetes</taxon>
        <taxon>Streptosporangiales</taxon>
        <taxon>Streptosporangiaceae</taxon>
        <taxon>Planobispora</taxon>
    </lineage>
</organism>
<reference evidence="1 2" key="1">
    <citation type="submission" date="2021-01" db="EMBL/GenBank/DDBJ databases">
        <title>Whole genome shotgun sequence of Planobispora longispora NBRC 13918.</title>
        <authorList>
            <person name="Komaki H."/>
            <person name="Tamura T."/>
        </authorList>
    </citation>
    <scope>NUCLEOTIDE SEQUENCE [LARGE SCALE GENOMIC DNA]</scope>
    <source>
        <strain evidence="1 2">NBRC 13918</strain>
    </source>
</reference>
<name>A0A8J3RQ90_9ACTN</name>
<protein>
    <submittedName>
        <fullName evidence="1">Uncharacterized protein</fullName>
    </submittedName>
</protein>
<proteinExistence type="predicted"/>
<dbReference type="Proteomes" id="UP000616724">
    <property type="component" value="Unassembled WGS sequence"/>
</dbReference>
<sequence>MLHPDGMTAWLVSEDTRLLVRMDQIAAVGMLAVDQKWAQVVVGTGIIHGSQGMVALTCSRQDVLYARVQLMGFIAGALAKFNPAGGPVYVHAIYKKWPRRRPDPIWRVTQTIPGYEPISR</sequence>
<dbReference type="EMBL" id="BOOH01000066">
    <property type="protein sequence ID" value="GIH80906.1"/>
    <property type="molecule type" value="Genomic_DNA"/>
</dbReference>
<evidence type="ECO:0000313" key="1">
    <source>
        <dbReference type="EMBL" id="GIH80906.1"/>
    </source>
</evidence>